<accession>A0A9N7PI08</accession>
<evidence type="ECO:0000313" key="3">
    <source>
        <dbReference type="EMBL" id="USR99844.1"/>
    </source>
</evidence>
<dbReference type="RefSeq" id="WP_066677341.1">
    <property type="nucleotide sequence ID" value="NZ_CABMIZ010000025.1"/>
</dbReference>
<dbReference type="Proteomes" id="UP000280586">
    <property type="component" value="Chromosome"/>
</dbReference>
<dbReference type="EMBL" id="CP023671">
    <property type="protein sequence ID" value="AYE33270.1"/>
    <property type="molecule type" value="Genomic_DNA"/>
</dbReference>
<keyword evidence="2" id="KW-0176">Collagen</keyword>
<gene>
    <name evidence="2" type="ORF">CP523_01735</name>
    <name evidence="3" type="ORF">NH397_10055</name>
</gene>
<keyword evidence="5" id="KW-1185">Reference proteome</keyword>
<protein>
    <submittedName>
        <fullName evidence="2">Collagen-like protein</fullName>
    </submittedName>
</protein>
<feature type="region of interest" description="Disordered" evidence="1">
    <location>
        <begin position="18"/>
        <end position="48"/>
    </location>
</feature>
<evidence type="ECO:0000256" key="1">
    <source>
        <dbReference type="SAM" id="MobiDB-lite"/>
    </source>
</evidence>
<reference evidence="3" key="2">
    <citation type="submission" date="2022-06" db="EMBL/GenBank/DDBJ databases">
        <authorList>
            <person name="Holder M.E."/>
            <person name="Ajami N.J."/>
            <person name="Petrosino J.F."/>
        </authorList>
    </citation>
    <scope>NUCLEOTIDE SEQUENCE</scope>
    <source>
        <strain evidence="3">RMA 8861</strain>
    </source>
</reference>
<reference evidence="2 4" key="1">
    <citation type="submission" date="2017-09" db="EMBL/GenBank/DDBJ databases">
        <authorList>
            <person name="Thomas P."/>
            <person name="Seyboldt C."/>
        </authorList>
    </citation>
    <scope>NUCLEOTIDE SEQUENCE [LARGE SCALE GENOMIC DNA]</scope>
    <source>
        <strain evidence="2 4">DSM 7534</strain>
    </source>
</reference>
<organism evidence="2 4">
    <name type="scientific">Clostridium septicum</name>
    <dbReference type="NCBI Taxonomy" id="1504"/>
    <lineage>
        <taxon>Bacteria</taxon>
        <taxon>Bacillati</taxon>
        <taxon>Bacillota</taxon>
        <taxon>Clostridia</taxon>
        <taxon>Eubacteriales</taxon>
        <taxon>Clostridiaceae</taxon>
        <taxon>Clostridium</taxon>
    </lineage>
</organism>
<evidence type="ECO:0000313" key="4">
    <source>
        <dbReference type="Proteomes" id="UP000280586"/>
    </source>
</evidence>
<proteinExistence type="predicted"/>
<sequence length="180" mass="19326">MSFDNYCHHHHDHKPNKCFIPPKIQIPRQSGPMGPKGPKGDKGDPGIPGIPGGLLGFADFYNTTEQKLDHNKPIAFANKGISGGKPIVPNAAYTIFTLQKNAKYLVLFQISANGNTSIGLALNGTLIPSSVVTDTGNTDTIGFSIIETTATNYTLSVINNNNSNLNVKDEPSHLIFLQLA</sequence>
<evidence type="ECO:0000313" key="5">
    <source>
        <dbReference type="Proteomes" id="UP001055437"/>
    </source>
</evidence>
<dbReference type="EMBL" id="CP099799">
    <property type="protein sequence ID" value="USR99844.1"/>
    <property type="molecule type" value="Genomic_DNA"/>
</dbReference>
<dbReference type="AlphaFoldDB" id="A0A9N7PI08"/>
<dbReference type="Proteomes" id="UP001055437">
    <property type="component" value="Chromosome"/>
</dbReference>
<dbReference type="GeneID" id="303559397"/>
<evidence type="ECO:0000313" key="2">
    <source>
        <dbReference type="EMBL" id="AYE33270.1"/>
    </source>
</evidence>
<dbReference type="KEGG" id="csep:CP523_01735"/>
<dbReference type="InterPro" id="IPR008983">
    <property type="entry name" value="Tumour_necrosis_fac-like_dom"/>
</dbReference>
<dbReference type="OrthoDB" id="9982350at2"/>
<name>A0A9N7PI08_CLOSE</name>
<dbReference type="Gene3D" id="2.60.120.40">
    <property type="match status" value="1"/>
</dbReference>